<protein>
    <submittedName>
        <fullName evidence="1">Uncharacterized protein</fullName>
    </submittedName>
</protein>
<dbReference type="EMBL" id="BAAFRS010000337">
    <property type="protein sequence ID" value="GAB1227377.1"/>
    <property type="molecule type" value="Genomic_DNA"/>
</dbReference>
<sequence length="231" mass="26116">MQSLIENQEVSTIHFIKNNGEERIIEMSQSTLHRIDCNTLTSENALTFQGGISLLMHDLSSRISCNANSTSLPSVEYDIILIWKTICVSIGNILSFFSETLSLTQNNPEYISLLISIIQKSLSSLNFFVNKSCLDNLQATLNYPLSGLTLSLKLIYSSIDNILNTSLSDKRIKGYVNAWVFRGFIKTLNNSLVHYNVYYTMELKNMISSEDQIYTLLSTLFREIINTDLVG</sequence>
<keyword evidence="2" id="KW-1185">Reference proteome</keyword>
<reference evidence="1 2" key="1">
    <citation type="journal article" date="2019" name="PLoS Negl. Trop. Dis.">
        <title>Whole genome sequencing of Entamoeba nuttalli reveals mammalian host-related molecular signatures and a novel octapeptide-repeat surface protein.</title>
        <authorList>
            <person name="Tanaka M."/>
            <person name="Makiuchi T."/>
            <person name="Komiyama T."/>
            <person name="Shiina T."/>
            <person name="Osaki K."/>
            <person name="Tachibana H."/>
        </authorList>
    </citation>
    <scope>NUCLEOTIDE SEQUENCE [LARGE SCALE GENOMIC DNA]</scope>
    <source>
        <strain evidence="1 2">P19-061405</strain>
    </source>
</reference>
<dbReference type="Proteomes" id="UP001628156">
    <property type="component" value="Unassembled WGS sequence"/>
</dbReference>
<evidence type="ECO:0000313" key="2">
    <source>
        <dbReference type="Proteomes" id="UP001628156"/>
    </source>
</evidence>
<proteinExistence type="predicted"/>
<organism evidence="1 2">
    <name type="scientific">Entamoeba nuttalli</name>
    <dbReference type="NCBI Taxonomy" id="412467"/>
    <lineage>
        <taxon>Eukaryota</taxon>
        <taxon>Amoebozoa</taxon>
        <taxon>Evosea</taxon>
        <taxon>Archamoebae</taxon>
        <taxon>Mastigamoebida</taxon>
        <taxon>Entamoebidae</taxon>
        <taxon>Entamoeba</taxon>
    </lineage>
</organism>
<accession>A0ABQ0DXA3</accession>
<gene>
    <name evidence="1" type="ORF">ENUP19_0337G0016</name>
</gene>
<evidence type="ECO:0000313" key="1">
    <source>
        <dbReference type="EMBL" id="GAB1227377.1"/>
    </source>
</evidence>
<comment type="caution">
    <text evidence="1">The sequence shown here is derived from an EMBL/GenBank/DDBJ whole genome shotgun (WGS) entry which is preliminary data.</text>
</comment>
<name>A0ABQ0DXA3_9EUKA</name>